<proteinExistence type="predicted"/>
<protein>
    <submittedName>
        <fullName evidence="2">Membrane protein</fullName>
    </submittedName>
</protein>
<keyword evidence="1" id="KW-1133">Transmembrane helix</keyword>
<dbReference type="RefSeq" id="WP_218034770.1">
    <property type="nucleotide sequence ID" value="NZ_BAAABN010000052.1"/>
</dbReference>
<dbReference type="Proteomes" id="UP000334990">
    <property type="component" value="Unassembled WGS sequence"/>
</dbReference>
<evidence type="ECO:0000313" key="2">
    <source>
        <dbReference type="EMBL" id="GES05864.1"/>
    </source>
</evidence>
<evidence type="ECO:0000256" key="1">
    <source>
        <dbReference type="SAM" id="Phobius"/>
    </source>
</evidence>
<name>A0A5M3WAE0_9ACTN</name>
<feature type="transmembrane region" description="Helical" evidence="1">
    <location>
        <begin position="107"/>
        <end position="124"/>
    </location>
</feature>
<comment type="caution">
    <text evidence="2">The sequence shown here is derived from an EMBL/GenBank/DDBJ whole genome shotgun (WGS) entry which is preliminary data.</text>
</comment>
<feature type="transmembrane region" description="Helical" evidence="1">
    <location>
        <begin position="78"/>
        <end position="95"/>
    </location>
</feature>
<evidence type="ECO:0000313" key="3">
    <source>
        <dbReference type="Proteomes" id="UP000334990"/>
    </source>
</evidence>
<keyword evidence="3" id="KW-1185">Reference proteome</keyword>
<dbReference type="InterPro" id="IPR056918">
    <property type="entry name" value="8xMP"/>
</dbReference>
<dbReference type="AlphaFoldDB" id="A0A5M3WAE0"/>
<dbReference type="Pfam" id="PF24838">
    <property type="entry name" value="8xMP"/>
    <property type="match status" value="1"/>
</dbReference>
<keyword evidence="1" id="KW-0472">Membrane</keyword>
<dbReference type="EMBL" id="BLAD01000115">
    <property type="protein sequence ID" value="GES05864.1"/>
    <property type="molecule type" value="Genomic_DNA"/>
</dbReference>
<feature type="transmembrane region" description="Helical" evidence="1">
    <location>
        <begin position="176"/>
        <end position="194"/>
    </location>
</feature>
<gene>
    <name evidence="2" type="ORF">Acor_79330</name>
</gene>
<reference evidence="2 3" key="1">
    <citation type="submission" date="2019-10" db="EMBL/GenBank/DDBJ databases">
        <title>Whole genome shotgun sequence of Acrocarpospora corrugata NBRC 13972.</title>
        <authorList>
            <person name="Ichikawa N."/>
            <person name="Kimura A."/>
            <person name="Kitahashi Y."/>
            <person name="Komaki H."/>
            <person name="Oguchi A."/>
        </authorList>
    </citation>
    <scope>NUCLEOTIDE SEQUENCE [LARGE SCALE GENOMIC DNA]</scope>
    <source>
        <strain evidence="2 3">NBRC 13972</strain>
    </source>
</reference>
<sequence length="195" mass="21984">MDTEAVRQSRGSVRLGHFLNTYFRSAGSPDLQTIRPALWNSVPPDAKDAAYWNLVLEQYTLYVEMADRVSARRGTANVFFLTLNTSVFTAVGVLGQNPPDGPKVLLIVPWLVLVGQCLAWFWLLRSYRQLNSAKYAVVGAIEEQLPVSPYWRAEWAALGEGKDPARYWPLSHVEQWIPFFFAVAYTAGFITLLLS</sequence>
<organism evidence="2 3">
    <name type="scientific">Acrocarpospora corrugata</name>
    <dbReference type="NCBI Taxonomy" id="35763"/>
    <lineage>
        <taxon>Bacteria</taxon>
        <taxon>Bacillati</taxon>
        <taxon>Actinomycetota</taxon>
        <taxon>Actinomycetes</taxon>
        <taxon>Streptosporangiales</taxon>
        <taxon>Streptosporangiaceae</taxon>
        <taxon>Acrocarpospora</taxon>
    </lineage>
</organism>
<accession>A0A5M3WAE0</accession>
<keyword evidence="1" id="KW-0812">Transmembrane</keyword>